<dbReference type="OrthoDB" id="1729737at2759"/>
<evidence type="ECO:0000256" key="2">
    <source>
        <dbReference type="SAM" id="SignalP"/>
    </source>
</evidence>
<feature type="domain" description="VWFA" evidence="3">
    <location>
        <begin position="270"/>
        <end position="447"/>
    </location>
</feature>
<dbReference type="Gene3D" id="3.40.50.410">
    <property type="entry name" value="von Willebrand factor, type A domain"/>
    <property type="match status" value="1"/>
</dbReference>
<dbReference type="PANTHER" id="PTHR45737:SF6">
    <property type="entry name" value="VON WILLEBRAND FACTOR A DOMAIN-CONTAINING PROTEIN 5A"/>
    <property type="match status" value="1"/>
</dbReference>
<dbReference type="SMART" id="SM00327">
    <property type="entry name" value="VWA"/>
    <property type="match status" value="1"/>
</dbReference>
<evidence type="ECO:0000259" key="3">
    <source>
        <dbReference type="PROSITE" id="PS50234"/>
    </source>
</evidence>
<dbReference type="EMBL" id="BDGG01000001">
    <property type="protein sequence ID" value="GAU89685.1"/>
    <property type="molecule type" value="Genomic_DNA"/>
</dbReference>
<dbReference type="Pfam" id="PF13768">
    <property type="entry name" value="VWA_3"/>
    <property type="match status" value="1"/>
</dbReference>
<reference evidence="5 6" key="1">
    <citation type="journal article" date="2016" name="Nat. Commun.">
        <title>Extremotolerant tardigrade genome and improved radiotolerance of human cultured cells by tardigrade-unique protein.</title>
        <authorList>
            <person name="Hashimoto T."/>
            <person name="Horikawa D.D."/>
            <person name="Saito Y."/>
            <person name="Kuwahara H."/>
            <person name="Kozuka-Hata H."/>
            <person name="Shin-I T."/>
            <person name="Minakuchi Y."/>
            <person name="Ohishi K."/>
            <person name="Motoyama A."/>
            <person name="Aizu T."/>
            <person name="Enomoto A."/>
            <person name="Kondo K."/>
            <person name="Tanaka S."/>
            <person name="Hara Y."/>
            <person name="Koshikawa S."/>
            <person name="Sagara H."/>
            <person name="Miura T."/>
            <person name="Yokobori S."/>
            <person name="Miyagawa K."/>
            <person name="Suzuki Y."/>
            <person name="Kubo T."/>
            <person name="Oyama M."/>
            <person name="Kohara Y."/>
            <person name="Fujiyama A."/>
            <person name="Arakawa K."/>
            <person name="Katayama T."/>
            <person name="Toyoda A."/>
            <person name="Kunieda T."/>
        </authorList>
    </citation>
    <scope>NUCLEOTIDE SEQUENCE [LARGE SCALE GENOMIC DNA]</scope>
    <source>
        <strain evidence="5 6">YOKOZUNA-1</strain>
    </source>
</reference>
<keyword evidence="2" id="KW-0732">Signal</keyword>
<dbReference type="InterPro" id="IPR013694">
    <property type="entry name" value="VIT"/>
</dbReference>
<feature type="chain" id="PRO_5008897385" description="VIT domain-containing protein" evidence="2">
    <location>
        <begin position="18"/>
        <end position="834"/>
    </location>
</feature>
<evidence type="ECO:0000313" key="5">
    <source>
        <dbReference type="EMBL" id="GAU89685.1"/>
    </source>
</evidence>
<dbReference type="InterPro" id="IPR002035">
    <property type="entry name" value="VWF_A"/>
</dbReference>
<evidence type="ECO:0000313" key="6">
    <source>
        <dbReference type="Proteomes" id="UP000186922"/>
    </source>
</evidence>
<comment type="caution">
    <text evidence="5">The sequence shown here is derived from an EMBL/GenBank/DDBJ whole genome shotgun (WGS) entry which is preliminary data.</text>
</comment>
<dbReference type="AlphaFoldDB" id="A0A1D1UMP0"/>
<sequence>MSMPLLIGLLVAATNQSVPLTSINYDVQVKAFASQVTINQTYNNQESNDIECVYAFPINDQAAVVRFTITIDNRTLVSHFKPKAEAFQEYTDALAKGDGAYLLDQSDRSDDTFVLSVGRLPPNKTCTVSISYVGTLESVTESKMRLTIPMSLSPRYTPRTEVSSSSSVPEKYQENVPYMATLNARIKAREAIQSVTSPTHPLSVTIESLEKVALTFGAAQEPLNKDLIIEIEVKKNPLYHVQVEQTSPGSYAAMYSVVPHFESNHTVNAEIIFVVDCSGSMDEQGKIGEARRAMQIFLRSLPEGSYFNFYRFGSSFQSLFPTSTAYSTESFEKAKNYSADTSANLGGTEILEPLQKIFSEPVKPNFARQIFLLTDGQVSNTDDVIALVNANADNTRVFAFGLGDSPSHSLIDGVALAGRGKAEYIKQGEVLEEKIGRHLNRALQPAITNAAVEWKGVDNVQQVPAKLPPVFNGDRLLVFAFFSLPAGSSQPVVRFRQDDKVAGETPFSVNGINVEENGIISKLAARAMIKELETTRQRQPLFGGSLQRRGKPSTTPTIKSESEEKIDKTIMELSLKYGVLSRNVSLVAVETRPQNGSGSAGKMELREVPIQLSQPKREREAFPVMFSAGGHHGFSSGLMGMSFPQAGLGGSGSFLQTFSKARFRPSFAAAAPSLLSSVSAAMDMHEDSAIMSSNSALFGPMKTEPSRTEPSRTEPSSPLSRLLQLQQWDGSWTDAQQVAQLTNITSADLNAALGSDMTTIDDTTSTTAIAVAYIRKTFANQKAIWGSIIQKAEKYLSKKLDEPTVKTLLEKATNLAGRTRFVRWSRVTDDGFFD</sequence>
<feature type="region of interest" description="Disordered" evidence="1">
    <location>
        <begin position="695"/>
        <end position="718"/>
    </location>
</feature>
<feature type="region of interest" description="Disordered" evidence="1">
    <location>
        <begin position="543"/>
        <end position="563"/>
    </location>
</feature>
<dbReference type="Pfam" id="PF08487">
    <property type="entry name" value="VIT"/>
    <property type="match status" value="1"/>
</dbReference>
<dbReference type="PANTHER" id="PTHR45737">
    <property type="entry name" value="VON WILLEBRAND FACTOR A DOMAIN-CONTAINING PROTEIN 5A"/>
    <property type="match status" value="1"/>
</dbReference>
<protein>
    <recommendedName>
        <fullName evidence="7">VIT domain-containing protein</fullName>
    </recommendedName>
</protein>
<feature type="signal peptide" evidence="2">
    <location>
        <begin position="1"/>
        <end position="17"/>
    </location>
</feature>
<accession>A0A1D1UMP0</accession>
<dbReference type="PROSITE" id="PS51468">
    <property type="entry name" value="VIT"/>
    <property type="match status" value="1"/>
</dbReference>
<gene>
    <name evidence="5" type="primary">RvY_02204-1</name>
    <name evidence="5" type="synonym">RvY_02204.1</name>
    <name evidence="5" type="ORF">RvY_02204</name>
</gene>
<feature type="domain" description="VIT" evidence="4">
    <location>
        <begin position="4"/>
        <end position="134"/>
    </location>
</feature>
<evidence type="ECO:0000259" key="4">
    <source>
        <dbReference type="PROSITE" id="PS51468"/>
    </source>
</evidence>
<evidence type="ECO:0000256" key="1">
    <source>
        <dbReference type="SAM" id="MobiDB-lite"/>
    </source>
</evidence>
<name>A0A1D1UMP0_RAMVA</name>
<dbReference type="PROSITE" id="PS50234">
    <property type="entry name" value="VWFA"/>
    <property type="match status" value="1"/>
</dbReference>
<dbReference type="InterPro" id="IPR036465">
    <property type="entry name" value="vWFA_dom_sf"/>
</dbReference>
<organism evidence="5 6">
    <name type="scientific">Ramazzottius varieornatus</name>
    <name type="common">Water bear</name>
    <name type="synonym">Tardigrade</name>
    <dbReference type="NCBI Taxonomy" id="947166"/>
    <lineage>
        <taxon>Eukaryota</taxon>
        <taxon>Metazoa</taxon>
        <taxon>Ecdysozoa</taxon>
        <taxon>Tardigrada</taxon>
        <taxon>Eutardigrada</taxon>
        <taxon>Parachela</taxon>
        <taxon>Hypsibioidea</taxon>
        <taxon>Ramazzottiidae</taxon>
        <taxon>Ramazzottius</taxon>
    </lineage>
</organism>
<dbReference type="STRING" id="947166.A0A1D1UMP0"/>
<dbReference type="Proteomes" id="UP000186922">
    <property type="component" value="Unassembled WGS sequence"/>
</dbReference>
<dbReference type="SUPFAM" id="SSF53300">
    <property type="entry name" value="vWA-like"/>
    <property type="match status" value="1"/>
</dbReference>
<proteinExistence type="predicted"/>
<evidence type="ECO:0008006" key="7">
    <source>
        <dbReference type="Google" id="ProtNLM"/>
    </source>
</evidence>
<keyword evidence="6" id="KW-1185">Reference proteome</keyword>
<dbReference type="SMART" id="SM00609">
    <property type="entry name" value="VIT"/>
    <property type="match status" value="1"/>
</dbReference>